<evidence type="ECO:0000313" key="2">
    <source>
        <dbReference type="Proteomes" id="UP000814140"/>
    </source>
</evidence>
<comment type="caution">
    <text evidence="1">The sequence shown here is derived from an EMBL/GenBank/DDBJ whole genome shotgun (WGS) entry which is preliminary data.</text>
</comment>
<reference evidence="1" key="2">
    <citation type="journal article" date="2022" name="New Phytol.">
        <title>Evolutionary transition to the ectomycorrhizal habit in the genomes of a hyperdiverse lineage of mushroom-forming fungi.</title>
        <authorList>
            <person name="Looney B."/>
            <person name="Miyauchi S."/>
            <person name="Morin E."/>
            <person name="Drula E."/>
            <person name="Courty P.E."/>
            <person name="Kohler A."/>
            <person name="Kuo A."/>
            <person name="LaButti K."/>
            <person name="Pangilinan J."/>
            <person name="Lipzen A."/>
            <person name="Riley R."/>
            <person name="Andreopoulos W."/>
            <person name="He G."/>
            <person name="Johnson J."/>
            <person name="Nolan M."/>
            <person name="Tritt A."/>
            <person name="Barry K.W."/>
            <person name="Grigoriev I.V."/>
            <person name="Nagy L.G."/>
            <person name="Hibbett D."/>
            <person name="Henrissat B."/>
            <person name="Matheny P.B."/>
            <person name="Labbe J."/>
            <person name="Martin F.M."/>
        </authorList>
    </citation>
    <scope>NUCLEOTIDE SEQUENCE</scope>
    <source>
        <strain evidence="1">HHB10654</strain>
    </source>
</reference>
<evidence type="ECO:0000313" key="1">
    <source>
        <dbReference type="EMBL" id="KAI0067888.1"/>
    </source>
</evidence>
<dbReference type="EMBL" id="MU277189">
    <property type="protein sequence ID" value="KAI0067888.1"/>
    <property type="molecule type" value="Genomic_DNA"/>
</dbReference>
<sequence>MHTSQAPSKLYNITHLNFRSIARAAQTRKHGLGHNTIIIIAVAASVGGAVVVLVLWRVLSRSSRRRNAAPLPPVQPLAHHREHQLAAFEEHKIASSRPQTWFDDQAFPPYRHDSNASLLPRPRDSSGPSREPSFRTQETAHTFTAEEPARPLPLPNPSYIVPSPQPSSSSTSLSSAAEHGGPSPPTPATPFSASASSSSSIHPRSRSASRPFSMLSTSTTNTGTTTRSRTPIRGAPHAPHSNVQIVLPAPLAPELYPHMVTEDARGRRIFSGVDSAQRASWGGGITDRWVPVGYGASEPPPVPQVRRQASRESQRSSREYRSSTSSRSQHRSSSNPPPASRLRTSSTPSFGPDRRDPDRPPVPRIPSAYFVAPEKEKSLPIPPPAQSPPSAFPGAMTQEYPSSARRLQKPRSSSAVGRRRNSAEIAL</sequence>
<gene>
    <name evidence="1" type="ORF">BV25DRAFT_1987540</name>
</gene>
<reference evidence="1" key="1">
    <citation type="submission" date="2021-03" db="EMBL/GenBank/DDBJ databases">
        <authorList>
            <consortium name="DOE Joint Genome Institute"/>
            <person name="Ahrendt S."/>
            <person name="Looney B.P."/>
            <person name="Miyauchi S."/>
            <person name="Morin E."/>
            <person name="Drula E."/>
            <person name="Courty P.E."/>
            <person name="Chicoki N."/>
            <person name="Fauchery L."/>
            <person name="Kohler A."/>
            <person name="Kuo A."/>
            <person name="Labutti K."/>
            <person name="Pangilinan J."/>
            <person name="Lipzen A."/>
            <person name="Riley R."/>
            <person name="Andreopoulos W."/>
            <person name="He G."/>
            <person name="Johnson J."/>
            <person name="Barry K.W."/>
            <person name="Grigoriev I.V."/>
            <person name="Nagy L."/>
            <person name="Hibbett D."/>
            <person name="Henrissat B."/>
            <person name="Matheny P.B."/>
            <person name="Labbe J."/>
            <person name="Martin F."/>
        </authorList>
    </citation>
    <scope>NUCLEOTIDE SEQUENCE</scope>
    <source>
        <strain evidence="1">HHB10654</strain>
    </source>
</reference>
<name>A0ACB8THH3_9AGAM</name>
<protein>
    <submittedName>
        <fullName evidence="1">Uncharacterized protein</fullName>
    </submittedName>
</protein>
<organism evidence="1 2">
    <name type="scientific">Artomyces pyxidatus</name>
    <dbReference type="NCBI Taxonomy" id="48021"/>
    <lineage>
        <taxon>Eukaryota</taxon>
        <taxon>Fungi</taxon>
        <taxon>Dikarya</taxon>
        <taxon>Basidiomycota</taxon>
        <taxon>Agaricomycotina</taxon>
        <taxon>Agaricomycetes</taxon>
        <taxon>Russulales</taxon>
        <taxon>Auriscalpiaceae</taxon>
        <taxon>Artomyces</taxon>
    </lineage>
</organism>
<accession>A0ACB8THH3</accession>
<keyword evidence="2" id="KW-1185">Reference proteome</keyword>
<proteinExistence type="predicted"/>
<dbReference type="Proteomes" id="UP000814140">
    <property type="component" value="Unassembled WGS sequence"/>
</dbReference>